<accession>A0A2R3Q960</accession>
<dbReference type="InterPro" id="IPR003425">
    <property type="entry name" value="CCB3/YggT"/>
</dbReference>
<keyword evidence="2" id="KW-0472">Membrane</keyword>
<keyword evidence="4" id="KW-1185">Reference proteome</keyword>
<evidence type="ECO:0008006" key="5">
    <source>
        <dbReference type="Google" id="ProtNLM"/>
    </source>
</evidence>
<gene>
    <name evidence="3" type="ORF">C6568_03000</name>
</gene>
<feature type="transmembrane region" description="Helical" evidence="2">
    <location>
        <begin position="157"/>
        <end position="176"/>
    </location>
</feature>
<dbReference type="RefSeq" id="WP_106682812.1">
    <property type="nucleotide sequence ID" value="NZ_CP027667.1"/>
</dbReference>
<feature type="transmembrane region" description="Helical" evidence="2">
    <location>
        <begin position="65"/>
        <end position="87"/>
    </location>
</feature>
<evidence type="ECO:0000313" key="4">
    <source>
        <dbReference type="Proteomes" id="UP000237925"/>
    </source>
</evidence>
<reference evidence="3 4" key="1">
    <citation type="submission" date="2018-03" db="EMBL/GenBank/DDBJ databases">
        <title>Genome sequencing of Melaminivora sp.</title>
        <authorList>
            <person name="Kim S.-J."/>
            <person name="Heo J."/>
            <person name="Ahn J.-H."/>
            <person name="Kwon S.-W."/>
        </authorList>
    </citation>
    <scope>NUCLEOTIDE SEQUENCE [LARGE SCALE GENOMIC DNA]</scope>
    <source>
        <strain evidence="3 4">SC2-9</strain>
    </source>
</reference>
<dbReference type="OrthoDB" id="9806665at2"/>
<evidence type="ECO:0000256" key="2">
    <source>
        <dbReference type="SAM" id="Phobius"/>
    </source>
</evidence>
<dbReference type="AlphaFoldDB" id="A0A2R3Q960"/>
<evidence type="ECO:0000256" key="1">
    <source>
        <dbReference type="ARBA" id="ARBA00010894"/>
    </source>
</evidence>
<dbReference type="Pfam" id="PF02325">
    <property type="entry name" value="CCB3_YggT"/>
    <property type="match status" value="2"/>
</dbReference>
<dbReference type="KEGG" id="mela:C6568_03000"/>
<dbReference type="Proteomes" id="UP000237925">
    <property type="component" value="Chromosome"/>
</dbReference>
<sequence>MLLQIVSFLLDVTSGVLAGACLLRMVMQAQRVPFSNPVGQLVFALTDWLVLPLRKVVPAAGRWDLASLAGALLLKLAQYLLLALLLGGMVGLAWVPVMALFGTAHVAVTGLMGLVLVYVVLSWVQTRSPIAGVIERLCVPLLAPLRRVVPQLGGLDLAPLAALVLLQVALIVLNNLQAAALRL</sequence>
<dbReference type="GO" id="GO:0016020">
    <property type="term" value="C:membrane"/>
    <property type="evidence" value="ECO:0007669"/>
    <property type="project" value="InterPro"/>
</dbReference>
<evidence type="ECO:0000313" key="3">
    <source>
        <dbReference type="EMBL" id="AVO48332.1"/>
    </source>
</evidence>
<keyword evidence="2" id="KW-1133">Transmembrane helix</keyword>
<dbReference type="EMBL" id="CP027667">
    <property type="protein sequence ID" value="AVO48332.1"/>
    <property type="molecule type" value="Genomic_DNA"/>
</dbReference>
<organism evidence="3 4">
    <name type="scientific">Melaminivora suipulveris</name>
    <dbReference type="NCBI Taxonomy" id="2109913"/>
    <lineage>
        <taxon>Bacteria</taxon>
        <taxon>Pseudomonadati</taxon>
        <taxon>Pseudomonadota</taxon>
        <taxon>Betaproteobacteria</taxon>
        <taxon>Burkholderiales</taxon>
        <taxon>Comamonadaceae</taxon>
        <taxon>Melaminivora</taxon>
    </lineage>
</organism>
<name>A0A2R3Q960_9BURK</name>
<dbReference type="PANTHER" id="PTHR33219">
    <property type="entry name" value="YLMG HOMOLOG PROTEIN 2, CHLOROPLASTIC"/>
    <property type="match status" value="1"/>
</dbReference>
<proteinExistence type="inferred from homology"/>
<comment type="similarity">
    <text evidence="1">Belongs to the YggT family.</text>
</comment>
<protein>
    <recommendedName>
        <fullName evidence="5">YggT family protein</fullName>
    </recommendedName>
</protein>
<feature type="transmembrane region" description="Helical" evidence="2">
    <location>
        <begin position="93"/>
        <end position="121"/>
    </location>
</feature>
<dbReference type="PANTHER" id="PTHR33219:SF14">
    <property type="entry name" value="PROTEIN COFACTOR ASSEMBLY OF COMPLEX C SUBUNIT B CCB3, CHLOROPLASTIC-RELATED"/>
    <property type="match status" value="1"/>
</dbReference>
<keyword evidence="2" id="KW-0812">Transmembrane</keyword>